<evidence type="ECO:0008006" key="3">
    <source>
        <dbReference type="Google" id="ProtNLM"/>
    </source>
</evidence>
<evidence type="ECO:0000313" key="2">
    <source>
        <dbReference type="Proteomes" id="UP000246099"/>
    </source>
</evidence>
<dbReference type="RefSeq" id="WP_119075576.1">
    <property type="nucleotide sequence ID" value="NZ_CP029600.1"/>
</dbReference>
<accession>A0ABM6W8N8</accession>
<proteinExistence type="predicted"/>
<keyword evidence="2" id="KW-1185">Reference proteome</keyword>
<sequence>MKSIIIAASVLGATAAGVFWYMKNRNRADAALNDVKEAAKNAYNRMYKHGKKAARKTNAMVNESLA</sequence>
<reference evidence="1 2" key="1">
    <citation type="submission" date="2018-05" db="EMBL/GenBank/DDBJ databases">
        <title>Chitinophaga sp. nov., isolated from rhizosphere soil of Alhagi.</title>
        <authorList>
            <person name="Liu Y."/>
        </authorList>
    </citation>
    <scope>NUCLEOTIDE SEQUENCE [LARGE SCALE GENOMIC DNA]</scope>
    <source>
        <strain evidence="1 2">T22</strain>
    </source>
</reference>
<dbReference type="Proteomes" id="UP000246099">
    <property type="component" value="Chromosome"/>
</dbReference>
<evidence type="ECO:0000313" key="1">
    <source>
        <dbReference type="EMBL" id="AWO00303.1"/>
    </source>
</evidence>
<gene>
    <name evidence="1" type="ORF">DLD77_00560</name>
</gene>
<name>A0ABM6W8N8_9BACT</name>
<protein>
    <recommendedName>
        <fullName evidence="3">YtxH domain-containing protein</fullName>
    </recommendedName>
</protein>
<organism evidence="1 2">
    <name type="scientific">Chitinophaga alhagiae</name>
    <dbReference type="NCBI Taxonomy" id="2203219"/>
    <lineage>
        <taxon>Bacteria</taxon>
        <taxon>Pseudomonadati</taxon>
        <taxon>Bacteroidota</taxon>
        <taxon>Chitinophagia</taxon>
        <taxon>Chitinophagales</taxon>
        <taxon>Chitinophagaceae</taxon>
        <taxon>Chitinophaga</taxon>
    </lineage>
</organism>
<dbReference type="EMBL" id="CP029600">
    <property type="protein sequence ID" value="AWO00303.1"/>
    <property type="molecule type" value="Genomic_DNA"/>
</dbReference>